<organism evidence="1 2">
    <name type="scientific">Portunus trituberculatus</name>
    <name type="common">Swimming crab</name>
    <name type="synonym">Neptunus trituberculatus</name>
    <dbReference type="NCBI Taxonomy" id="210409"/>
    <lineage>
        <taxon>Eukaryota</taxon>
        <taxon>Metazoa</taxon>
        <taxon>Ecdysozoa</taxon>
        <taxon>Arthropoda</taxon>
        <taxon>Crustacea</taxon>
        <taxon>Multicrustacea</taxon>
        <taxon>Malacostraca</taxon>
        <taxon>Eumalacostraca</taxon>
        <taxon>Eucarida</taxon>
        <taxon>Decapoda</taxon>
        <taxon>Pleocyemata</taxon>
        <taxon>Brachyura</taxon>
        <taxon>Eubrachyura</taxon>
        <taxon>Portunoidea</taxon>
        <taxon>Portunidae</taxon>
        <taxon>Portuninae</taxon>
        <taxon>Portunus</taxon>
    </lineage>
</organism>
<name>A0A5B7EW03_PORTR</name>
<proteinExistence type="predicted"/>
<evidence type="ECO:0000313" key="1">
    <source>
        <dbReference type="EMBL" id="MPC38921.1"/>
    </source>
</evidence>
<reference evidence="1 2" key="1">
    <citation type="submission" date="2019-05" db="EMBL/GenBank/DDBJ databases">
        <title>Another draft genome of Portunus trituberculatus and its Hox gene families provides insights of decapod evolution.</title>
        <authorList>
            <person name="Jeong J.-H."/>
            <person name="Song I."/>
            <person name="Kim S."/>
            <person name="Choi T."/>
            <person name="Kim D."/>
            <person name="Ryu S."/>
            <person name="Kim W."/>
        </authorList>
    </citation>
    <scope>NUCLEOTIDE SEQUENCE [LARGE SCALE GENOMIC DNA]</scope>
    <source>
        <tissue evidence="1">Muscle</tissue>
    </source>
</reference>
<accession>A0A5B7EW03</accession>
<evidence type="ECO:0000313" key="2">
    <source>
        <dbReference type="Proteomes" id="UP000324222"/>
    </source>
</evidence>
<keyword evidence="2" id="KW-1185">Reference proteome</keyword>
<protein>
    <submittedName>
        <fullName evidence="1">Uncharacterized protein</fullName>
    </submittedName>
</protein>
<dbReference type="Proteomes" id="UP000324222">
    <property type="component" value="Unassembled WGS sequence"/>
</dbReference>
<comment type="caution">
    <text evidence="1">The sequence shown here is derived from an EMBL/GenBank/DDBJ whole genome shotgun (WGS) entry which is preliminary data.</text>
</comment>
<sequence length="66" mass="7648">MESVKCHTLKPRVGEKRRVLDSTRRPCCWQRRSLITVNSHATVRKPRVRGWVHEEPSLLEAGENLG</sequence>
<dbReference type="EMBL" id="VSRR010004211">
    <property type="protein sequence ID" value="MPC38921.1"/>
    <property type="molecule type" value="Genomic_DNA"/>
</dbReference>
<gene>
    <name evidence="1" type="ORF">E2C01_032439</name>
</gene>
<dbReference type="AlphaFoldDB" id="A0A5B7EW03"/>